<protein>
    <submittedName>
        <fullName evidence="2">Helix-turn-helix domain-containing protein</fullName>
    </submittedName>
</protein>
<accession>A0A5C4QCJ7</accession>
<reference evidence="2 3" key="1">
    <citation type="submission" date="2019-06" db="EMBL/GenBank/DDBJ databases">
        <title>Micromonospora ordensis sp. nov., isolated from deep marine sediment.</title>
        <authorList>
            <person name="Veyisoglu A."/>
            <person name="Carro L."/>
            <person name="Klenk H.-P."/>
            <person name="Sahin N."/>
        </authorList>
    </citation>
    <scope>NUCLEOTIDE SEQUENCE [LARGE SCALE GENOMIC DNA]</scope>
    <source>
        <strain evidence="2 3">S2509</strain>
    </source>
</reference>
<feature type="compositionally biased region" description="Basic and acidic residues" evidence="1">
    <location>
        <begin position="118"/>
        <end position="134"/>
    </location>
</feature>
<comment type="caution">
    <text evidence="2">The sequence shown here is derived from an EMBL/GenBank/DDBJ whole genome shotgun (WGS) entry which is preliminary data.</text>
</comment>
<keyword evidence="3" id="KW-1185">Reference proteome</keyword>
<organism evidence="2 3">
    <name type="scientific">Micromonospora orduensis</name>
    <dbReference type="NCBI Taxonomy" id="1420891"/>
    <lineage>
        <taxon>Bacteria</taxon>
        <taxon>Bacillati</taxon>
        <taxon>Actinomycetota</taxon>
        <taxon>Actinomycetes</taxon>
        <taxon>Micromonosporales</taxon>
        <taxon>Micromonosporaceae</taxon>
        <taxon>Micromonospora</taxon>
    </lineage>
</organism>
<evidence type="ECO:0000256" key="1">
    <source>
        <dbReference type="SAM" id="MobiDB-lite"/>
    </source>
</evidence>
<evidence type="ECO:0000313" key="3">
    <source>
        <dbReference type="Proteomes" id="UP000306145"/>
    </source>
</evidence>
<dbReference type="Gene3D" id="1.10.10.10">
    <property type="entry name" value="Winged helix-like DNA-binding domain superfamily/Winged helix DNA-binding domain"/>
    <property type="match status" value="1"/>
</dbReference>
<feature type="region of interest" description="Disordered" evidence="1">
    <location>
        <begin position="90"/>
        <end position="168"/>
    </location>
</feature>
<dbReference type="OrthoDB" id="3384368at2"/>
<dbReference type="RefSeq" id="WP_139587281.1">
    <property type="nucleotide sequence ID" value="NZ_VDFY01000242.1"/>
</dbReference>
<gene>
    <name evidence="2" type="ORF">FHG89_27345</name>
</gene>
<proteinExistence type="predicted"/>
<name>A0A5C4QCJ7_9ACTN</name>
<dbReference type="Proteomes" id="UP000306145">
    <property type="component" value="Unassembled WGS sequence"/>
</dbReference>
<dbReference type="InterPro" id="IPR036388">
    <property type="entry name" value="WH-like_DNA-bd_sf"/>
</dbReference>
<sequence>MSRAVKEAMLASHDLSKTERLVVIAIAAHANSDGDAWPSVATIADYVGCSARTVQRCLVKLVQLGRLVVAKVAHVATRVYRLVTGQAVTPPAAGVTDSPAGATDPAPGGDTPWVSPEVEDHGKLKRAGARDWRRWIPKSKTPPGGRPERRGAALPVAGRSGQCPRHRGCPAGNCGPCRSEALAGGVR</sequence>
<evidence type="ECO:0000313" key="2">
    <source>
        <dbReference type="EMBL" id="TNH23309.1"/>
    </source>
</evidence>
<dbReference type="AlphaFoldDB" id="A0A5C4QCJ7"/>
<dbReference type="EMBL" id="VDFY01000242">
    <property type="protein sequence ID" value="TNH23309.1"/>
    <property type="molecule type" value="Genomic_DNA"/>
</dbReference>
<dbReference type="Pfam" id="PF13730">
    <property type="entry name" value="HTH_36"/>
    <property type="match status" value="1"/>
</dbReference>